<reference evidence="2" key="1">
    <citation type="journal article" date="2020" name="Nat. Commun.">
        <title>Large-scale genome sequencing of mycorrhizal fungi provides insights into the early evolution of symbiotic traits.</title>
        <authorList>
            <person name="Miyauchi S."/>
            <person name="Kiss E."/>
            <person name="Kuo A."/>
            <person name="Drula E."/>
            <person name="Kohler A."/>
            <person name="Sanchez-Garcia M."/>
            <person name="Morin E."/>
            <person name="Andreopoulos B."/>
            <person name="Barry K.W."/>
            <person name="Bonito G."/>
            <person name="Buee M."/>
            <person name="Carver A."/>
            <person name="Chen C."/>
            <person name="Cichocki N."/>
            <person name="Clum A."/>
            <person name="Culley D."/>
            <person name="Crous P.W."/>
            <person name="Fauchery L."/>
            <person name="Girlanda M."/>
            <person name="Hayes R.D."/>
            <person name="Keri Z."/>
            <person name="LaButti K."/>
            <person name="Lipzen A."/>
            <person name="Lombard V."/>
            <person name="Magnuson J."/>
            <person name="Maillard F."/>
            <person name="Murat C."/>
            <person name="Nolan M."/>
            <person name="Ohm R.A."/>
            <person name="Pangilinan J."/>
            <person name="Pereira M.F."/>
            <person name="Perotto S."/>
            <person name="Peter M."/>
            <person name="Pfister S."/>
            <person name="Riley R."/>
            <person name="Sitrit Y."/>
            <person name="Stielow J.B."/>
            <person name="Szollosi G."/>
            <person name="Zifcakova L."/>
            <person name="Stursova M."/>
            <person name="Spatafora J.W."/>
            <person name="Tedersoo L."/>
            <person name="Vaario L.M."/>
            <person name="Yamada A."/>
            <person name="Yan M."/>
            <person name="Wang P."/>
            <person name="Xu J."/>
            <person name="Bruns T."/>
            <person name="Baldrian P."/>
            <person name="Vilgalys R."/>
            <person name="Dunand C."/>
            <person name="Henrissat B."/>
            <person name="Grigoriev I.V."/>
            <person name="Hibbett D."/>
            <person name="Nagy L.G."/>
            <person name="Martin F.M."/>
        </authorList>
    </citation>
    <scope>NUCLEOTIDE SEQUENCE</scope>
    <source>
        <strain evidence="2">UH-Tt-Lm1</strain>
    </source>
</reference>
<dbReference type="AlphaFoldDB" id="A0A9P6H2R5"/>
<name>A0A9P6H2R5_9AGAM</name>
<proteinExistence type="predicted"/>
<evidence type="ECO:0000256" key="1">
    <source>
        <dbReference type="SAM" id="MobiDB-lite"/>
    </source>
</evidence>
<dbReference type="OrthoDB" id="3071736at2759"/>
<evidence type="ECO:0008006" key="4">
    <source>
        <dbReference type="Google" id="ProtNLM"/>
    </source>
</evidence>
<protein>
    <recommendedName>
        <fullName evidence="4">RRM domain-containing protein</fullName>
    </recommendedName>
</protein>
<evidence type="ECO:0000313" key="3">
    <source>
        <dbReference type="Proteomes" id="UP000736335"/>
    </source>
</evidence>
<comment type="caution">
    <text evidence="2">The sequence shown here is derived from an EMBL/GenBank/DDBJ whole genome shotgun (WGS) entry which is preliminary data.</text>
</comment>
<sequence>MPRHNSHSIPVREPSPAHKPSLFSIPRLSTSMNTKDQAPIHGLQGSGRVERWIDDQRGEDQDPRRLSPMPRHSDTVVHSRLLTPVKPRTPVPQIDSEFVFVDDDEEMPNGTGLNQRSPPPAGRTSGLFANSSPLKGWRMSFTPSMRRSSTGSHTRGSSLPAFNPSTANTPEKSDGTKRSTSPWKAKFQRPTVMGHFASISESEAAKSRPSFGSTDSYPPSRPSLDATGSLNTMGTQNSVQYSSGFAKSSQSLWSLPPSATHIHDPPGSTKLVSQPSKSTIRVPFSLKPSSHNLSGSPPSLISGARRKTRRKRLVIGGIPLNDHRRFEAAKRWCESFGEVSSITRRANGDILVDFRKAEVADTVCRVQARVCIAGVGSCTLSWHVVK</sequence>
<feature type="compositionally biased region" description="Polar residues" evidence="1">
    <location>
        <begin position="287"/>
        <end position="299"/>
    </location>
</feature>
<feature type="compositionally biased region" description="Polar residues" evidence="1">
    <location>
        <begin position="27"/>
        <end position="36"/>
    </location>
</feature>
<dbReference type="Proteomes" id="UP000736335">
    <property type="component" value="Unassembled WGS sequence"/>
</dbReference>
<accession>A0A9P6H2R5</accession>
<evidence type="ECO:0000313" key="2">
    <source>
        <dbReference type="EMBL" id="KAF9778202.1"/>
    </source>
</evidence>
<keyword evidence="3" id="KW-1185">Reference proteome</keyword>
<gene>
    <name evidence="2" type="ORF">BJ322DRAFT_503413</name>
</gene>
<feature type="region of interest" description="Disordered" evidence="1">
    <location>
        <begin position="104"/>
        <end position="233"/>
    </location>
</feature>
<feature type="compositionally biased region" description="Basic and acidic residues" evidence="1">
    <location>
        <begin position="48"/>
        <end position="77"/>
    </location>
</feature>
<feature type="region of interest" description="Disordered" evidence="1">
    <location>
        <begin position="285"/>
        <end position="306"/>
    </location>
</feature>
<dbReference type="EMBL" id="WIUZ02000024">
    <property type="protein sequence ID" value="KAF9778202.1"/>
    <property type="molecule type" value="Genomic_DNA"/>
</dbReference>
<feature type="compositionally biased region" description="Low complexity" evidence="1">
    <location>
        <begin position="144"/>
        <end position="158"/>
    </location>
</feature>
<organism evidence="2 3">
    <name type="scientific">Thelephora terrestris</name>
    <dbReference type="NCBI Taxonomy" id="56493"/>
    <lineage>
        <taxon>Eukaryota</taxon>
        <taxon>Fungi</taxon>
        <taxon>Dikarya</taxon>
        <taxon>Basidiomycota</taxon>
        <taxon>Agaricomycotina</taxon>
        <taxon>Agaricomycetes</taxon>
        <taxon>Thelephorales</taxon>
        <taxon>Thelephoraceae</taxon>
        <taxon>Thelephora</taxon>
    </lineage>
</organism>
<reference evidence="2" key="2">
    <citation type="submission" date="2020-11" db="EMBL/GenBank/DDBJ databases">
        <authorList>
            <consortium name="DOE Joint Genome Institute"/>
            <person name="Kuo A."/>
            <person name="Miyauchi S."/>
            <person name="Kiss E."/>
            <person name="Drula E."/>
            <person name="Kohler A."/>
            <person name="Sanchez-Garcia M."/>
            <person name="Andreopoulos B."/>
            <person name="Barry K.W."/>
            <person name="Bonito G."/>
            <person name="Buee M."/>
            <person name="Carver A."/>
            <person name="Chen C."/>
            <person name="Cichocki N."/>
            <person name="Clum A."/>
            <person name="Culley D."/>
            <person name="Crous P.W."/>
            <person name="Fauchery L."/>
            <person name="Girlanda M."/>
            <person name="Hayes R."/>
            <person name="Keri Z."/>
            <person name="Labutti K."/>
            <person name="Lipzen A."/>
            <person name="Lombard V."/>
            <person name="Magnuson J."/>
            <person name="Maillard F."/>
            <person name="Morin E."/>
            <person name="Murat C."/>
            <person name="Nolan M."/>
            <person name="Ohm R."/>
            <person name="Pangilinan J."/>
            <person name="Pereira M."/>
            <person name="Perotto S."/>
            <person name="Peter M."/>
            <person name="Riley R."/>
            <person name="Sitrit Y."/>
            <person name="Stielow B."/>
            <person name="Szollosi G."/>
            <person name="Zifcakova L."/>
            <person name="Stursova M."/>
            <person name="Spatafora J.W."/>
            <person name="Tedersoo L."/>
            <person name="Vaario L.-M."/>
            <person name="Yamada A."/>
            <person name="Yan M."/>
            <person name="Wang P."/>
            <person name="Xu J."/>
            <person name="Bruns T."/>
            <person name="Baldrian P."/>
            <person name="Vilgalys R."/>
            <person name="Henrissat B."/>
            <person name="Grigoriev I.V."/>
            <person name="Hibbett D."/>
            <person name="Nagy L.G."/>
            <person name="Martin F.M."/>
        </authorList>
    </citation>
    <scope>NUCLEOTIDE SEQUENCE</scope>
    <source>
        <strain evidence="2">UH-Tt-Lm1</strain>
    </source>
</reference>
<feature type="region of interest" description="Disordered" evidence="1">
    <location>
        <begin position="1"/>
        <end position="90"/>
    </location>
</feature>